<dbReference type="AlphaFoldDB" id="A0A146K0S5"/>
<protein>
    <submittedName>
        <fullName evidence="1">Uncharacterized protein</fullName>
    </submittedName>
</protein>
<evidence type="ECO:0000313" key="1">
    <source>
        <dbReference type="EMBL" id="JAP89199.1"/>
    </source>
</evidence>
<reference evidence="1" key="1">
    <citation type="submission" date="2015-07" db="EMBL/GenBank/DDBJ databases">
        <title>Adaptation to a free-living lifestyle via gene acquisitions in the diplomonad Trepomonas sp. PC1.</title>
        <authorList>
            <person name="Xu F."/>
            <person name="Jerlstrom-Hultqvist J."/>
            <person name="Kolisko M."/>
            <person name="Simpson A.G.B."/>
            <person name="Roger A.J."/>
            <person name="Svard S.G."/>
            <person name="Andersson J.O."/>
        </authorList>
    </citation>
    <scope>NUCLEOTIDE SEQUENCE</scope>
    <source>
        <strain evidence="1">PC1</strain>
    </source>
</reference>
<organism evidence="1">
    <name type="scientific">Trepomonas sp. PC1</name>
    <dbReference type="NCBI Taxonomy" id="1076344"/>
    <lineage>
        <taxon>Eukaryota</taxon>
        <taxon>Metamonada</taxon>
        <taxon>Diplomonadida</taxon>
        <taxon>Hexamitidae</taxon>
        <taxon>Hexamitinae</taxon>
        <taxon>Trepomonas</taxon>
    </lineage>
</organism>
<gene>
    <name evidence="1" type="ORF">TPC1_31306</name>
</gene>
<name>A0A146K0S5_9EUKA</name>
<dbReference type="EMBL" id="GDID01007407">
    <property type="protein sequence ID" value="JAP89199.1"/>
    <property type="molecule type" value="Transcribed_RNA"/>
</dbReference>
<proteinExistence type="predicted"/>
<accession>A0A146K0S5</accession>
<sequence length="379" mass="44867">MNDSDLNILNSQVLPNGPWYIDSSGNIFYINNQIKVILKSLGFCVYWDAFYKDGHIYVSNKQDHSMHKVSVLTFNIENMNILCTKQYPTYQKFVIIDDLLFYSNDAGQLSKLNLKTDFTSQLDFESCWLLNSFLDKLFIGYYDANWKLAICQIQNEQIVKLKQIENWEYIKFTQNNFGYNQLKSSNQIIDLVNCNFDEVENDTRQLVFHPICGLTRFPEKSEQIQKYFEHQQQLQQKDEFLQMSENNTKYEPEFVKITETKQLCGVDELRNALKKDFLIDKNEMEFQQLFDNLDKLSDFSLLERFSQRQKIKVVKYLSQKPELLIGCGSEYFFLAVGKFLLKSMLVSKFQKQKYIQAFWLTEGLLNFDPEVYNIVNQLK</sequence>
<feature type="non-terminal residue" evidence="1">
    <location>
        <position position="1"/>
    </location>
</feature>